<dbReference type="OrthoDB" id="964913at2"/>
<name>A0A1I1N0L4_9RHOB</name>
<sequence>MLFSIKRALFATLVLLMPSLAFAQMGGHGPDAWQVTGVAADDTLNVRTGPGTDHLVIGEFAHDATGLRMVTCVPFLNRQQHYELTEDQKAQLPPRWCLMKSSDRRVEGWVSANFLREDTSGSQPETDPLIAEAVDMVRRVYELELSARSESAIGPLHPSVARSFFFSDVVERLRQGNIGADPLFGTQDRDITDLEVFPAPERAMFRGLLTVHATFRNFGHPQRAIFRLRIDGTLEDPEVRIMRIEHDGWALRHVTTQK</sequence>
<dbReference type="AlphaFoldDB" id="A0A1I1N0L4"/>
<evidence type="ECO:0008006" key="4">
    <source>
        <dbReference type="Google" id="ProtNLM"/>
    </source>
</evidence>
<gene>
    <name evidence="2" type="ORF">SAMN04488094_11170</name>
</gene>
<dbReference type="STRING" id="441112.SAMN04488094_11170"/>
<reference evidence="2 3" key="1">
    <citation type="submission" date="2016-10" db="EMBL/GenBank/DDBJ databases">
        <authorList>
            <person name="de Groot N.N."/>
        </authorList>
    </citation>
    <scope>NUCLEOTIDE SEQUENCE [LARGE SCALE GENOMIC DNA]</scope>
    <source>
        <strain evidence="2 3">DSM 19548</strain>
    </source>
</reference>
<keyword evidence="3" id="KW-1185">Reference proteome</keyword>
<keyword evidence="1" id="KW-0732">Signal</keyword>
<feature type="chain" id="PRO_5011475363" description="SH3 domain-containing protein" evidence="1">
    <location>
        <begin position="24"/>
        <end position="258"/>
    </location>
</feature>
<evidence type="ECO:0000313" key="3">
    <source>
        <dbReference type="Proteomes" id="UP000198728"/>
    </source>
</evidence>
<accession>A0A1I1N0L4</accession>
<protein>
    <recommendedName>
        <fullName evidence="4">SH3 domain-containing protein</fullName>
    </recommendedName>
</protein>
<feature type="signal peptide" evidence="1">
    <location>
        <begin position="1"/>
        <end position="23"/>
    </location>
</feature>
<organism evidence="2 3">
    <name type="scientific">Tropicimonas isoalkanivorans</name>
    <dbReference type="NCBI Taxonomy" id="441112"/>
    <lineage>
        <taxon>Bacteria</taxon>
        <taxon>Pseudomonadati</taxon>
        <taxon>Pseudomonadota</taxon>
        <taxon>Alphaproteobacteria</taxon>
        <taxon>Rhodobacterales</taxon>
        <taxon>Roseobacteraceae</taxon>
        <taxon>Tropicimonas</taxon>
    </lineage>
</organism>
<dbReference type="EMBL" id="FOLG01000011">
    <property type="protein sequence ID" value="SFC91149.1"/>
    <property type="molecule type" value="Genomic_DNA"/>
</dbReference>
<dbReference type="Proteomes" id="UP000198728">
    <property type="component" value="Unassembled WGS sequence"/>
</dbReference>
<evidence type="ECO:0000256" key="1">
    <source>
        <dbReference type="SAM" id="SignalP"/>
    </source>
</evidence>
<dbReference type="RefSeq" id="WP_093361811.1">
    <property type="nucleotide sequence ID" value="NZ_FOLG01000011.1"/>
</dbReference>
<dbReference type="Gene3D" id="2.30.30.40">
    <property type="entry name" value="SH3 Domains"/>
    <property type="match status" value="1"/>
</dbReference>
<proteinExistence type="predicted"/>
<evidence type="ECO:0000313" key="2">
    <source>
        <dbReference type="EMBL" id="SFC91149.1"/>
    </source>
</evidence>